<dbReference type="Proteomes" id="UP001240639">
    <property type="component" value="Unassembled WGS sequence"/>
</dbReference>
<reference evidence="2 3" key="1">
    <citation type="submission" date="2023-08" db="EMBL/GenBank/DDBJ databases">
        <title>genomic of G39.</title>
        <authorList>
            <person name="Wang Y."/>
        </authorList>
    </citation>
    <scope>NUCLEOTIDE SEQUENCE [LARGE SCALE GENOMIC DNA]</scope>
    <source>
        <strain evidence="2 3">G39</strain>
    </source>
</reference>
<proteinExistence type="predicted"/>
<gene>
    <name evidence="2" type="ORF">Q9K02_12070</name>
</gene>
<name>A0ABT9HRV9_9SPHN</name>
<comment type="caution">
    <text evidence="2">The sequence shown here is derived from an EMBL/GenBank/DDBJ whole genome shotgun (WGS) entry which is preliminary data.</text>
</comment>
<evidence type="ECO:0000313" key="2">
    <source>
        <dbReference type="EMBL" id="MDP4575879.1"/>
    </source>
</evidence>
<dbReference type="EMBL" id="JAVAIM010000001">
    <property type="protein sequence ID" value="MDP4575879.1"/>
    <property type="molecule type" value="Genomic_DNA"/>
</dbReference>
<accession>A0ABT9HRV9</accession>
<protein>
    <submittedName>
        <fullName evidence="2">Uncharacterized protein</fullName>
    </submittedName>
</protein>
<dbReference type="RefSeq" id="WP_305933119.1">
    <property type="nucleotide sequence ID" value="NZ_JAVAIM010000001.1"/>
</dbReference>
<organism evidence="2 3">
    <name type="scientific">Qipengyuania profundimaris</name>
    <dbReference type="NCBI Taxonomy" id="3067652"/>
    <lineage>
        <taxon>Bacteria</taxon>
        <taxon>Pseudomonadati</taxon>
        <taxon>Pseudomonadota</taxon>
        <taxon>Alphaproteobacteria</taxon>
        <taxon>Sphingomonadales</taxon>
        <taxon>Erythrobacteraceae</taxon>
        <taxon>Qipengyuania</taxon>
    </lineage>
</organism>
<feature type="transmembrane region" description="Helical" evidence="1">
    <location>
        <begin position="7"/>
        <end position="26"/>
    </location>
</feature>
<evidence type="ECO:0000256" key="1">
    <source>
        <dbReference type="SAM" id="Phobius"/>
    </source>
</evidence>
<keyword evidence="3" id="KW-1185">Reference proteome</keyword>
<keyword evidence="1" id="KW-0812">Transmembrane</keyword>
<keyword evidence="1" id="KW-1133">Transmembrane helix</keyword>
<sequence>MPIWFEVVVLMLVGYFAGIGIGWGLWGRTERGDIETDGTMKDPQ</sequence>
<keyword evidence="1" id="KW-0472">Membrane</keyword>
<evidence type="ECO:0000313" key="3">
    <source>
        <dbReference type="Proteomes" id="UP001240639"/>
    </source>
</evidence>